<feature type="region of interest" description="Disordered" evidence="1">
    <location>
        <begin position="508"/>
        <end position="651"/>
    </location>
</feature>
<dbReference type="AlphaFoldDB" id="A0A6J3LWL2"/>
<dbReference type="Gene3D" id="2.130.10.10">
    <property type="entry name" value="YVTN repeat-like/Quinoprotein amine dehydrogenase"/>
    <property type="match status" value="1"/>
</dbReference>
<dbReference type="SUPFAM" id="SSF50978">
    <property type="entry name" value="WD40 repeat-like"/>
    <property type="match status" value="1"/>
</dbReference>
<dbReference type="InterPro" id="IPR015943">
    <property type="entry name" value="WD40/YVTN_repeat-like_dom_sf"/>
</dbReference>
<feature type="compositionally biased region" description="Basic and acidic residues" evidence="1">
    <location>
        <begin position="597"/>
        <end position="616"/>
    </location>
</feature>
<evidence type="ECO:0000259" key="2">
    <source>
        <dbReference type="Pfam" id="PF10313"/>
    </source>
</evidence>
<protein>
    <recommendedName>
        <fullName evidence="2">DUF2415 domain-containing protein</fullName>
    </recommendedName>
</protein>
<feature type="compositionally biased region" description="Polar residues" evidence="1">
    <location>
        <begin position="560"/>
        <end position="578"/>
    </location>
</feature>
<feature type="compositionally biased region" description="Low complexity" evidence="1">
    <location>
        <begin position="617"/>
        <end position="627"/>
    </location>
</feature>
<reference evidence="4" key="2">
    <citation type="submission" date="2020-04" db="EMBL/GenBank/DDBJ databases">
        <authorList>
            <consortium name="NCBI Genome Project"/>
        </authorList>
    </citation>
    <scope>NUCLEOTIDE SEQUENCE</scope>
    <source>
        <strain evidence="4">CBS 342.82</strain>
    </source>
</reference>
<organism evidence="4">
    <name type="scientific">Dissoconium aciculare CBS 342.82</name>
    <dbReference type="NCBI Taxonomy" id="1314786"/>
    <lineage>
        <taxon>Eukaryota</taxon>
        <taxon>Fungi</taxon>
        <taxon>Dikarya</taxon>
        <taxon>Ascomycota</taxon>
        <taxon>Pezizomycotina</taxon>
        <taxon>Dothideomycetes</taxon>
        <taxon>Dothideomycetidae</taxon>
        <taxon>Mycosphaerellales</taxon>
        <taxon>Dissoconiaceae</taxon>
        <taxon>Dissoconium</taxon>
    </lineage>
</organism>
<reference evidence="4" key="3">
    <citation type="submission" date="2025-08" db="UniProtKB">
        <authorList>
            <consortium name="RefSeq"/>
        </authorList>
    </citation>
    <scope>IDENTIFICATION</scope>
    <source>
        <strain evidence="4">CBS 342.82</strain>
    </source>
</reference>
<feature type="compositionally biased region" description="Acidic residues" evidence="1">
    <location>
        <begin position="579"/>
        <end position="596"/>
    </location>
</feature>
<dbReference type="InterPro" id="IPR019417">
    <property type="entry name" value="DUF2415"/>
</dbReference>
<keyword evidence="3" id="KW-1185">Reference proteome</keyword>
<dbReference type="GeneID" id="54363533"/>
<dbReference type="OrthoDB" id="418169at2759"/>
<sequence length="720" mass="79655">MAIDNFYSSPPSEPLANEESKTFYPLPIPISHWQLRHFISVPASTSSRDLEEDFLYYASGPDVYCLNRKSRKRKQVTSLPFDARCTASGYGWVCVGGDDEGRFAALKSDGTTEFEEASDRPDPLPRDVEGWQLVERGGAPGARVERIGEDIVNSISVHRLTCPTSHLEDTVAVLTNNDKTVRVYSLLLGQETCCKDLPFAMNHATISPCGTLLVAVGDEPKAFFFRREMLKEPPQIPKPHNRLNSASVGWQLIYAVDLHVTPASSVPMGLSPTQPRGYFTTAWSPNSKLCAVGSEGGYITVFDADLLPETLSETSSYDTAIVAVVPGSRPDDPSPHPGAIRSMIFSPHPWDLLFWTEDQGRICIGDLRTGLQTRQIVELETKEIKKRGRYADVGEANQSSDLDQTIGESGHEDEIGEIWLNHAAGNGVQGFDHDDLVRLETSAGSANFARQYLETLEERRRLTNRRRQLMQSQPQPSSSSSTRGGLTPREEELIDSLRVGRQREELRAAAAGTTPRGVNYTSGVLFSGGGGSSTSEDSTARLLRRTRNVVNLLPGRNPAARTTSTSQPLTSDEQSGNETVEDDEDEDHEEEGDDDNDAWRPIERLHAQQRRADRDTLSAARTTAATSRHTRDNPTRPPGRHLRVHSSMYPPRPSYAAYETMFTSRHLIARNRNGTEVGPRTTGLALSGDSRTLFAACEEGIFEIGVNLKGRMFWTAREIR</sequence>
<feature type="compositionally biased region" description="Low complexity" evidence="1">
    <location>
        <begin position="471"/>
        <end position="481"/>
    </location>
</feature>
<evidence type="ECO:0000256" key="1">
    <source>
        <dbReference type="SAM" id="MobiDB-lite"/>
    </source>
</evidence>
<dbReference type="InterPro" id="IPR036322">
    <property type="entry name" value="WD40_repeat_dom_sf"/>
</dbReference>
<name>A0A6J3LWL2_9PEZI</name>
<evidence type="ECO:0000313" key="4">
    <source>
        <dbReference type="RefSeq" id="XP_033456710.1"/>
    </source>
</evidence>
<feature type="domain" description="DUF2415" evidence="2">
    <location>
        <begin position="338"/>
        <end position="377"/>
    </location>
</feature>
<gene>
    <name evidence="4" type="ORF">K489DRAFT_383923</name>
</gene>
<feature type="region of interest" description="Disordered" evidence="1">
    <location>
        <begin position="390"/>
        <end position="409"/>
    </location>
</feature>
<dbReference type="PANTHER" id="PTHR43991:SF9">
    <property type="entry name" value="DUF2415 DOMAIN-CONTAINING PROTEIN"/>
    <property type="match status" value="1"/>
</dbReference>
<feature type="region of interest" description="Disordered" evidence="1">
    <location>
        <begin position="466"/>
        <end position="489"/>
    </location>
</feature>
<feature type="compositionally biased region" description="Polar residues" evidence="1">
    <location>
        <begin position="396"/>
        <end position="407"/>
    </location>
</feature>
<reference evidence="4" key="1">
    <citation type="submission" date="2020-01" db="EMBL/GenBank/DDBJ databases">
        <authorList>
            <consortium name="DOE Joint Genome Institute"/>
            <person name="Haridas S."/>
            <person name="Albert R."/>
            <person name="Binder M."/>
            <person name="Bloem J."/>
            <person name="Labutti K."/>
            <person name="Salamov A."/>
            <person name="Andreopoulos B."/>
            <person name="Baker S.E."/>
            <person name="Barry K."/>
            <person name="Bills G."/>
            <person name="Bluhm B.H."/>
            <person name="Cannon C."/>
            <person name="Castanera R."/>
            <person name="Culley D.E."/>
            <person name="Daum C."/>
            <person name="Ezra D."/>
            <person name="Gonzalez J.B."/>
            <person name="Henrissat B."/>
            <person name="Kuo A."/>
            <person name="Liang C."/>
            <person name="Lipzen A."/>
            <person name="Lutzoni F."/>
            <person name="Magnuson J."/>
            <person name="Mondo S."/>
            <person name="Nolan M."/>
            <person name="Ohm R."/>
            <person name="Pangilinan J."/>
            <person name="Park H.-J."/>
            <person name="Ramirez L."/>
            <person name="Alfaro M."/>
            <person name="Sun H."/>
            <person name="Tritt A."/>
            <person name="Yoshinaga Y."/>
            <person name="Zwiers L.-H."/>
            <person name="Turgeon B.G."/>
            <person name="Goodwin S.B."/>
            <person name="Spatafora J.W."/>
            <person name="Crous P.W."/>
            <person name="Grigoriev I.V."/>
        </authorList>
    </citation>
    <scope>NUCLEOTIDE SEQUENCE</scope>
    <source>
        <strain evidence="4">CBS 342.82</strain>
    </source>
</reference>
<dbReference type="Pfam" id="PF10313">
    <property type="entry name" value="DUF2415"/>
    <property type="match status" value="1"/>
</dbReference>
<dbReference type="Proteomes" id="UP000504637">
    <property type="component" value="Unplaced"/>
</dbReference>
<proteinExistence type="predicted"/>
<dbReference type="RefSeq" id="XP_033456710.1">
    <property type="nucleotide sequence ID" value="XM_033605733.1"/>
</dbReference>
<dbReference type="PANTHER" id="PTHR43991">
    <property type="entry name" value="WD REPEAT PROTEIN (AFU_ORTHOLOGUE AFUA_8G05640)-RELATED"/>
    <property type="match status" value="1"/>
</dbReference>
<accession>A0A6J3LWL2</accession>
<evidence type="ECO:0000313" key="3">
    <source>
        <dbReference type="Proteomes" id="UP000504637"/>
    </source>
</evidence>